<dbReference type="KEGG" id="mpi:Mpet_2771"/>
<dbReference type="HOGENOM" id="CLU_1656880_0_0_2"/>
<dbReference type="OrthoDB" id="106492at2157"/>
<reference evidence="1 2" key="1">
    <citation type="journal article" date="2010" name="Stand. Genomic Sci.">
        <title>Complete genome sequence of Methanoplanus petrolearius type strain (SEBR 4847).</title>
        <authorList>
            <person name="Brambilla E."/>
            <person name="Djao O.D."/>
            <person name="Daligault H."/>
            <person name="Lapidus A."/>
            <person name="Lucas S."/>
            <person name="Hammon N."/>
            <person name="Nolan M."/>
            <person name="Tice H."/>
            <person name="Cheng J.F."/>
            <person name="Han C."/>
            <person name="Tapia R."/>
            <person name="Goodwin L."/>
            <person name="Pitluck S."/>
            <person name="Liolios K."/>
            <person name="Ivanova N."/>
            <person name="Mavromatis K."/>
            <person name="Mikhailova N."/>
            <person name="Pati A."/>
            <person name="Chen A."/>
            <person name="Palaniappan K."/>
            <person name="Land M."/>
            <person name="Hauser L."/>
            <person name="Chang Y.J."/>
            <person name="Jeffries C.D."/>
            <person name="Rohde M."/>
            <person name="Spring S."/>
            <person name="Sikorski J."/>
            <person name="Goker M."/>
            <person name="Woyke T."/>
            <person name="Bristow J."/>
            <person name="Eisen J.A."/>
            <person name="Markowitz V."/>
            <person name="Hugenholtz P."/>
            <person name="Kyrpides N.C."/>
            <person name="Klenk H.P."/>
        </authorList>
    </citation>
    <scope>NUCLEOTIDE SEQUENCE [LARGE SCALE GENOMIC DNA]</scope>
    <source>
        <strain evidence="2">DSM 11571 / OCM 486 / SEBR 4847</strain>
    </source>
</reference>
<keyword evidence="2" id="KW-1185">Reference proteome</keyword>
<accession>E1RGY5</accession>
<evidence type="ECO:0000313" key="2">
    <source>
        <dbReference type="Proteomes" id="UP000006565"/>
    </source>
</evidence>
<dbReference type="EMBL" id="CP002117">
    <property type="protein sequence ID" value="ADN37514.1"/>
    <property type="molecule type" value="Genomic_DNA"/>
</dbReference>
<name>E1RGY5_METP4</name>
<evidence type="ECO:0000313" key="1">
    <source>
        <dbReference type="EMBL" id="ADN37514.1"/>
    </source>
</evidence>
<dbReference type="Proteomes" id="UP000006565">
    <property type="component" value="Chromosome"/>
</dbReference>
<dbReference type="AlphaFoldDB" id="E1RGY5"/>
<dbReference type="eggNOG" id="arCOG07830">
    <property type="taxonomic scope" value="Archaea"/>
</dbReference>
<dbReference type="GeneID" id="9745266"/>
<dbReference type="STRING" id="679926.Mpet_2771"/>
<organism evidence="1 2">
    <name type="scientific">Methanolacinia petrolearia (strain DSM 11571 / OCM 486 / SEBR 4847)</name>
    <name type="common">Methanoplanus petrolearius</name>
    <dbReference type="NCBI Taxonomy" id="679926"/>
    <lineage>
        <taxon>Archaea</taxon>
        <taxon>Methanobacteriati</taxon>
        <taxon>Methanobacteriota</taxon>
        <taxon>Stenosarchaea group</taxon>
        <taxon>Methanomicrobia</taxon>
        <taxon>Methanomicrobiales</taxon>
        <taxon>Methanomicrobiaceae</taxon>
        <taxon>Methanolacinia</taxon>
    </lineage>
</organism>
<proteinExistence type="predicted"/>
<protein>
    <submittedName>
        <fullName evidence="1">Uncharacterized protein</fullName>
    </submittedName>
</protein>
<sequence length="178" mass="19424">MTKAEEYLQEYVERIGKSVSGIDERTGHAIASMLGAYKNAIYSKAVKNADKSLSLLKKGGSPAVLSKAVIIVRNSSIRLAPMQKSMSSSYTWEGRAAGGVGSIGDAEIIECDFAPEDEEYLALVLPQDEIKVPEEYNLDNALALCYAAALKSSPLDEQSLQEWVYTYVLTKISDYIGE</sequence>
<dbReference type="RefSeq" id="WP_013330687.1">
    <property type="nucleotide sequence ID" value="NC_014507.1"/>
</dbReference>
<gene>
    <name evidence="1" type="ordered locus">Mpet_2771</name>
</gene>